<dbReference type="AlphaFoldDB" id="A0A327MDK4"/>
<dbReference type="Proteomes" id="UP000249065">
    <property type="component" value="Unassembled WGS sequence"/>
</dbReference>
<dbReference type="SMART" id="SM00382">
    <property type="entry name" value="AAA"/>
    <property type="match status" value="1"/>
</dbReference>
<name>A0A327MDK4_9PROT</name>
<evidence type="ECO:0000313" key="4">
    <source>
        <dbReference type="Proteomes" id="UP000249065"/>
    </source>
</evidence>
<accession>A0A327MDK4</accession>
<evidence type="ECO:0000259" key="2">
    <source>
        <dbReference type="SMART" id="SM00382"/>
    </source>
</evidence>
<keyword evidence="4" id="KW-1185">Reference proteome</keyword>
<dbReference type="InterPro" id="IPR049052">
    <property type="entry name" value="nSTAND1"/>
</dbReference>
<dbReference type="Pfam" id="PF20703">
    <property type="entry name" value="nSTAND1"/>
    <property type="match status" value="1"/>
</dbReference>
<sequence>MRLPAHPPRDRGNLPGAGRRSEGTVPVRALTDLFRQREAPPAEEPEITIPPMPGSEPGEEGGPSRQPGLDAARRRLAESFTPTRPLVGRRKRKDGDQSSSIGFIGRETERERIMRAVAEDRSHVVIFGERGRGKTSLANMVMAQALAMGFVVARHVCAANSDFDSIMRGLFRDIPRWLSTLGPAGPEDPPGALGLLPTRPVLPGDIMVASNALIELRLLLVVDEFDRVVDQETRTSFADTLKQLSDRGVPLSFVIIGVSESAEELLGRHPSIQRCVTRVPLPLLSQEEVEELVERGAERAGLDYSPAARTCIAELARGVPYMGQLLALRAGQSALDHGRTAVQGSDLIAAMQAAVVEADPRIIALYDSVTRMERDPAALGILRAAAAGRQDGLGRFQAWQDGAVLRVAGVRADPDAWRRVLQSGAIHPFRGEGPDLYVFGEAMLQQLVLLRAVLAQQAPRPAAGGTAA</sequence>
<dbReference type="PANTHER" id="PTHR34301">
    <property type="entry name" value="DNA-BINDING PROTEIN-RELATED"/>
    <property type="match status" value="1"/>
</dbReference>
<organism evidence="3 4">
    <name type="scientific">Roseicella frigidaeris</name>
    <dbReference type="NCBI Taxonomy" id="2230885"/>
    <lineage>
        <taxon>Bacteria</taxon>
        <taxon>Pseudomonadati</taxon>
        <taxon>Pseudomonadota</taxon>
        <taxon>Alphaproteobacteria</taxon>
        <taxon>Acetobacterales</taxon>
        <taxon>Roseomonadaceae</taxon>
        <taxon>Roseicella</taxon>
    </lineage>
</organism>
<dbReference type="EMBL" id="QLIX01000010">
    <property type="protein sequence ID" value="RAI58258.1"/>
    <property type="molecule type" value="Genomic_DNA"/>
</dbReference>
<reference evidence="4" key="1">
    <citation type="submission" date="2018-06" db="EMBL/GenBank/DDBJ databases">
        <authorList>
            <person name="Khan S.A."/>
        </authorList>
    </citation>
    <scope>NUCLEOTIDE SEQUENCE [LARGE SCALE GENOMIC DNA]</scope>
    <source>
        <strain evidence="4">DB-1506</strain>
    </source>
</reference>
<comment type="caution">
    <text evidence="3">The sequence shown here is derived from an EMBL/GenBank/DDBJ whole genome shotgun (WGS) entry which is preliminary data.</text>
</comment>
<dbReference type="Gene3D" id="3.40.50.300">
    <property type="entry name" value="P-loop containing nucleotide triphosphate hydrolases"/>
    <property type="match status" value="1"/>
</dbReference>
<evidence type="ECO:0000256" key="1">
    <source>
        <dbReference type="SAM" id="MobiDB-lite"/>
    </source>
</evidence>
<dbReference type="InterPro" id="IPR027417">
    <property type="entry name" value="P-loop_NTPase"/>
</dbReference>
<feature type="domain" description="AAA+ ATPase" evidence="2">
    <location>
        <begin position="120"/>
        <end position="281"/>
    </location>
</feature>
<gene>
    <name evidence="3" type="ORF">DOO78_14675</name>
</gene>
<dbReference type="InterPro" id="IPR003593">
    <property type="entry name" value="AAA+_ATPase"/>
</dbReference>
<dbReference type="SUPFAM" id="SSF52540">
    <property type="entry name" value="P-loop containing nucleoside triphosphate hydrolases"/>
    <property type="match status" value="1"/>
</dbReference>
<feature type="region of interest" description="Disordered" evidence="1">
    <location>
        <begin position="1"/>
        <end position="105"/>
    </location>
</feature>
<proteinExistence type="predicted"/>
<protein>
    <recommendedName>
        <fullName evidence="2">AAA+ ATPase domain-containing protein</fullName>
    </recommendedName>
</protein>
<evidence type="ECO:0000313" key="3">
    <source>
        <dbReference type="EMBL" id="RAI58258.1"/>
    </source>
</evidence>
<dbReference type="PANTHER" id="PTHR34301:SF8">
    <property type="entry name" value="ATPASE DOMAIN-CONTAINING PROTEIN"/>
    <property type="match status" value="1"/>
</dbReference>